<evidence type="ECO:0000256" key="3">
    <source>
        <dbReference type="SAM" id="MobiDB-lite"/>
    </source>
</evidence>
<dbReference type="PANTHER" id="PTHR31683">
    <property type="entry name" value="PECTATE LYASE 18-RELATED"/>
    <property type="match status" value="1"/>
</dbReference>
<organism evidence="6 7">
    <name type="scientific">Streptomyces synnematoformans</name>
    <dbReference type="NCBI Taxonomy" id="415721"/>
    <lineage>
        <taxon>Bacteria</taxon>
        <taxon>Bacillati</taxon>
        <taxon>Actinomycetota</taxon>
        <taxon>Actinomycetes</taxon>
        <taxon>Kitasatosporales</taxon>
        <taxon>Streptomycetaceae</taxon>
        <taxon>Streptomyces</taxon>
    </lineage>
</organism>
<evidence type="ECO:0000313" key="6">
    <source>
        <dbReference type="EMBL" id="GAA1499552.1"/>
    </source>
</evidence>
<name>A0ABN1ZI24_9ACTN</name>
<keyword evidence="4" id="KW-0732">Signal</keyword>
<protein>
    <submittedName>
        <fullName evidence="6">Pectate lyase</fullName>
    </submittedName>
</protein>
<dbReference type="PANTHER" id="PTHR31683:SF18">
    <property type="entry name" value="PECTATE LYASE 21-RELATED"/>
    <property type="match status" value="1"/>
</dbReference>
<dbReference type="InterPro" id="IPR012334">
    <property type="entry name" value="Pectin_lyas_fold"/>
</dbReference>
<keyword evidence="2" id="KW-0119">Carbohydrate metabolism</keyword>
<evidence type="ECO:0000256" key="1">
    <source>
        <dbReference type="ARBA" id="ARBA00023239"/>
    </source>
</evidence>
<dbReference type="InterPro" id="IPR045032">
    <property type="entry name" value="PEL"/>
</dbReference>
<evidence type="ECO:0000256" key="4">
    <source>
        <dbReference type="SAM" id="SignalP"/>
    </source>
</evidence>
<dbReference type="InterPro" id="IPR011050">
    <property type="entry name" value="Pectin_lyase_fold/virulence"/>
</dbReference>
<dbReference type="InterPro" id="IPR002022">
    <property type="entry name" value="Pec_lyase"/>
</dbReference>
<dbReference type="SMART" id="SM00656">
    <property type="entry name" value="Amb_all"/>
    <property type="match status" value="1"/>
</dbReference>
<keyword evidence="1 2" id="KW-0456">Lyase</keyword>
<evidence type="ECO:0000313" key="7">
    <source>
        <dbReference type="Proteomes" id="UP001500443"/>
    </source>
</evidence>
<gene>
    <name evidence="6" type="ORF">GCM10009802_53350</name>
</gene>
<keyword evidence="7" id="KW-1185">Reference proteome</keyword>
<dbReference type="Pfam" id="PF00544">
    <property type="entry name" value="Pectate_lyase_4"/>
    <property type="match status" value="1"/>
</dbReference>
<dbReference type="Proteomes" id="UP001500443">
    <property type="component" value="Unassembled WGS sequence"/>
</dbReference>
<keyword evidence="2" id="KW-0624">Polysaccharide degradation</keyword>
<feature type="signal peptide" evidence="4">
    <location>
        <begin position="1"/>
        <end position="34"/>
    </location>
</feature>
<keyword evidence="2" id="KW-0964">Secreted</keyword>
<comment type="caution">
    <text evidence="6">The sequence shown here is derived from an EMBL/GenBank/DDBJ whole genome shotgun (WGS) entry which is preliminary data.</text>
</comment>
<dbReference type="RefSeq" id="WP_344293014.1">
    <property type="nucleotide sequence ID" value="NZ_BAAAPF010000249.1"/>
</dbReference>
<feature type="region of interest" description="Disordered" evidence="3">
    <location>
        <begin position="268"/>
        <end position="288"/>
    </location>
</feature>
<reference evidence="6 7" key="1">
    <citation type="journal article" date="2019" name="Int. J. Syst. Evol. Microbiol.">
        <title>The Global Catalogue of Microorganisms (GCM) 10K type strain sequencing project: providing services to taxonomists for standard genome sequencing and annotation.</title>
        <authorList>
            <consortium name="The Broad Institute Genomics Platform"/>
            <consortium name="The Broad Institute Genome Sequencing Center for Infectious Disease"/>
            <person name="Wu L."/>
            <person name="Ma J."/>
        </authorList>
    </citation>
    <scope>NUCLEOTIDE SEQUENCE [LARGE SCALE GENOMIC DNA]</scope>
    <source>
        <strain evidence="6 7">JCM 15481</strain>
    </source>
</reference>
<dbReference type="SUPFAM" id="SSF51126">
    <property type="entry name" value="Pectin lyase-like"/>
    <property type="match status" value="1"/>
</dbReference>
<dbReference type="InterPro" id="IPR006626">
    <property type="entry name" value="PbH1"/>
</dbReference>
<accession>A0ABN1ZI24</accession>
<sequence>MRTHRRKPRTKLVVAVAAATAAATAALLVPGAVAEESAPEAASPIGFGSGTTGGAGGGTVRVSDAAAFTSAVQSNGPRIVEVNGNIQLSGMTKVASDKTIVGVGTNGRISGGGLNISQVSNVIVQNMTISGSSDDNINVQYSSRIWLDHNTLTNAYDGNLDIKRASDNITVSWNHFHDHDKNALLGHSDNNAGEDANALHVTYAFNWFDGTNQRNPRVRFGNPVHVLNNYYNDIGSYGVASTEGAGVLIEGNYFENTGDPFHLGEGSSGPGTIEARGNHFQNSGSGQAGGSVAGIPYGYDVQPAESVKDTVTGGAGVGNL</sequence>
<dbReference type="SMART" id="SM00710">
    <property type="entry name" value="PbH1"/>
    <property type="match status" value="5"/>
</dbReference>
<proteinExistence type="inferred from homology"/>
<dbReference type="Gene3D" id="2.160.20.10">
    <property type="entry name" value="Single-stranded right-handed beta-helix, Pectin lyase-like"/>
    <property type="match status" value="1"/>
</dbReference>
<dbReference type="EMBL" id="BAAAPF010000249">
    <property type="protein sequence ID" value="GAA1499552.1"/>
    <property type="molecule type" value="Genomic_DNA"/>
</dbReference>
<evidence type="ECO:0000259" key="5">
    <source>
        <dbReference type="SMART" id="SM00656"/>
    </source>
</evidence>
<evidence type="ECO:0000256" key="2">
    <source>
        <dbReference type="RuleBase" id="RU361173"/>
    </source>
</evidence>
<comment type="similarity">
    <text evidence="2">Belongs to the polysaccharide lyase 1 family.</text>
</comment>
<feature type="chain" id="PRO_5046648209" evidence="4">
    <location>
        <begin position="35"/>
        <end position="320"/>
    </location>
</feature>
<dbReference type="GO" id="GO:0016829">
    <property type="term" value="F:lyase activity"/>
    <property type="evidence" value="ECO:0007669"/>
    <property type="project" value="UniProtKB-KW"/>
</dbReference>
<feature type="domain" description="Pectate lyase" evidence="5">
    <location>
        <begin position="55"/>
        <end position="260"/>
    </location>
</feature>
<comment type="subcellular location">
    <subcellularLocation>
        <location evidence="2">Secreted</location>
    </subcellularLocation>
</comment>